<dbReference type="PROSITE" id="PS51808">
    <property type="entry name" value="CHCH"/>
    <property type="match status" value="1"/>
</dbReference>
<sequence length="95" mass="10721">MHFVSGGHSSIRELAFADSFSADSRGMSHQEEGTTRRISDSSCSNAYAFSLKCLDENAYDKSKCKDAFEAYKKCKKEQFEADRQQRIASRKGFFG</sequence>
<comment type="caution">
    <text evidence="3">The sequence shown here is derived from an EMBL/GenBank/DDBJ whole genome shotgun (WGS) entry which is preliminary data.</text>
</comment>
<proteinExistence type="predicted"/>
<gene>
    <name evidence="3" type="ORF">D9Q98_008161</name>
</gene>
<dbReference type="Pfam" id="PF06747">
    <property type="entry name" value="CHCH"/>
    <property type="match status" value="1"/>
</dbReference>
<name>A0A9D4TG90_CHLVU</name>
<reference evidence="3" key="1">
    <citation type="journal article" date="2019" name="Plant J.">
        <title>Chlorella vulgaris genome assembly and annotation reveals the molecular basis for metabolic acclimation to high light conditions.</title>
        <authorList>
            <person name="Cecchin M."/>
            <person name="Marcolungo L."/>
            <person name="Rossato M."/>
            <person name="Girolomoni L."/>
            <person name="Cosentino E."/>
            <person name="Cuine S."/>
            <person name="Li-Beisson Y."/>
            <person name="Delledonne M."/>
            <person name="Ballottari M."/>
        </authorList>
    </citation>
    <scope>NUCLEOTIDE SEQUENCE</scope>
    <source>
        <strain evidence="3">211/11P</strain>
    </source>
</reference>
<keyword evidence="4" id="KW-1185">Reference proteome</keyword>
<evidence type="ECO:0000259" key="2">
    <source>
        <dbReference type="Pfam" id="PF06747"/>
    </source>
</evidence>
<feature type="domain" description="CHCH" evidence="2">
    <location>
        <begin position="51"/>
        <end position="76"/>
    </location>
</feature>
<dbReference type="InterPro" id="IPR009069">
    <property type="entry name" value="Cys_alpha_HP_mot_SF"/>
</dbReference>
<dbReference type="PANTHER" id="PTHR48150:SF1">
    <property type="entry name" value="COX19 FAMILY PROTEIN (CHCH MOTIF)"/>
    <property type="match status" value="1"/>
</dbReference>
<dbReference type="InterPro" id="IPR010625">
    <property type="entry name" value="CHCH"/>
</dbReference>
<dbReference type="AlphaFoldDB" id="A0A9D4TG90"/>
<protein>
    <recommendedName>
        <fullName evidence="2">CHCH domain-containing protein</fullName>
    </recommendedName>
</protein>
<evidence type="ECO:0000256" key="1">
    <source>
        <dbReference type="ARBA" id="ARBA00023157"/>
    </source>
</evidence>
<dbReference type="SUPFAM" id="SSF47072">
    <property type="entry name" value="Cysteine alpha-hairpin motif"/>
    <property type="match status" value="1"/>
</dbReference>
<dbReference type="Proteomes" id="UP001055712">
    <property type="component" value="Unassembled WGS sequence"/>
</dbReference>
<dbReference type="OrthoDB" id="9971592at2759"/>
<evidence type="ECO:0000313" key="4">
    <source>
        <dbReference type="Proteomes" id="UP001055712"/>
    </source>
</evidence>
<reference evidence="3" key="2">
    <citation type="submission" date="2020-11" db="EMBL/GenBank/DDBJ databases">
        <authorList>
            <person name="Cecchin M."/>
            <person name="Marcolungo L."/>
            <person name="Rossato M."/>
            <person name="Girolomoni L."/>
            <person name="Cosentino E."/>
            <person name="Cuine S."/>
            <person name="Li-Beisson Y."/>
            <person name="Delledonne M."/>
            <person name="Ballottari M."/>
        </authorList>
    </citation>
    <scope>NUCLEOTIDE SEQUENCE</scope>
    <source>
        <strain evidence="3">211/11P</strain>
        <tissue evidence="3">Whole cell</tissue>
    </source>
</reference>
<dbReference type="PANTHER" id="PTHR48150">
    <property type="entry name" value="CYTOCHROME C OXIDASE-ASSEMBLY FACTOR COX23, MITOCHONDRIAL"/>
    <property type="match status" value="1"/>
</dbReference>
<keyword evidence="1" id="KW-1015">Disulfide bond</keyword>
<organism evidence="3 4">
    <name type="scientific">Chlorella vulgaris</name>
    <name type="common">Green alga</name>
    <dbReference type="NCBI Taxonomy" id="3077"/>
    <lineage>
        <taxon>Eukaryota</taxon>
        <taxon>Viridiplantae</taxon>
        <taxon>Chlorophyta</taxon>
        <taxon>core chlorophytes</taxon>
        <taxon>Trebouxiophyceae</taxon>
        <taxon>Chlorellales</taxon>
        <taxon>Chlorellaceae</taxon>
        <taxon>Chlorella clade</taxon>
        <taxon>Chlorella</taxon>
    </lineage>
</organism>
<evidence type="ECO:0000313" key="3">
    <source>
        <dbReference type="EMBL" id="KAI3424773.1"/>
    </source>
</evidence>
<accession>A0A9D4TG90</accession>
<dbReference type="EMBL" id="SIDB01000012">
    <property type="protein sequence ID" value="KAI3424773.1"/>
    <property type="molecule type" value="Genomic_DNA"/>
</dbReference>